<evidence type="ECO:0000313" key="1">
    <source>
        <dbReference type="EMBL" id="AXQ69270.1"/>
    </source>
</evidence>
<dbReference type="EMBL" id="MH588546">
    <property type="protein sequence ID" value="AXQ69270.1"/>
    <property type="molecule type" value="Genomic_DNA"/>
</dbReference>
<protein>
    <submittedName>
        <fullName evidence="1">Uncharacterized protein</fullName>
    </submittedName>
</protein>
<sequence>MPTERDDPNCIVTSDDAIALREKHNLRAVIIVAIRKDGVIDTATDGDDRWTKDTIATYAHDLLAHQYTIVPMRTAFGVGTEGIPWRCSEEELEGFPQHVRAWIAAHTHPKAKP</sequence>
<organism evidence="1 2">
    <name type="scientific">Caulobacter phage CcrBL9</name>
    <dbReference type="NCBI Taxonomy" id="2283270"/>
    <lineage>
        <taxon>Viruses</taxon>
        <taxon>Duplodnaviria</taxon>
        <taxon>Heunggongvirae</taxon>
        <taxon>Uroviricota</taxon>
        <taxon>Caudoviricetes</taxon>
        <taxon>Jeanschmidtviridae</taxon>
        <taxon>Bertelyvirus</taxon>
        <taxon>Bertelyvirus BL9</taxon>
    </lineage>
</organism>
<gene>
    <name evidence="1" type="ORF">CcrBL9_gp246c</name>
</gene>
<proteinExistence type="predicted"/>
<reference evidence="2" key="1">
    <citation type="submission" date="2018-07" db="EMBL/GenBank/DDBJ databases">
        <title>Giant CbK-like Caulobacter bacteriophages have genetically divergent genomes.</title>
        <authorList>
            <person name="Wilson K.M."/>
            <person name="Ely B."/>
        </authorList>
    </citation>
    <scope>NUCLEOTIDE SEQUENCE [LARGE SCALE GENOMIC DNA]</scope>
</reference>
<name>A0A385EC87_9CAUD</name>
<dbReference type="Proteomes" id="UP000259421">
    <property type="component" value="Segment"/>
</dbReference>
<keyword evidence="2" id="KW-1185">Reference proteome</keyword>
<reference evidence="1 2" key="2">
    <citation type="submission" date="2018-09" db="EMBL/GenBank/DDBJ databases">
        <title>Giant CbK-like Caulobacter bacteriophages have genetically divergent genomes.</title>
        <authorList>
            <person name="Wilson K."/>
            <person name="Ely B."/>
        </authorList>
    </citation>
    <scope>NUCLEOTIDE SEQUENCE [LARGE SCALE GENOMIC DNA]</scope>
</reference>
<accession>A0A385EC87</accession>
<evidence type="ECO:0000313" key="2">
    <source>
        <dbReference type="Proteomes" id="UP000259421"/>
    </source>
</evidence>